<comment type="caution">
    <text evidence="2">The sequence shown here is derived from an EMBL/GenBank/DDBJ whole genome shotgun (WGS) entry which is preliminary data.</text>
</comment>
<dbReference type="OrthoDB" id="5874910at2759"/>
<evidence type="ECO:0000259" key="1">
    <source>
        <dbReference type="SMART" id="SM00198"/>
    </source>
</evidence>
<reference evidence="3" key="1">
    <citation type="journal article" date="2015" name="Nat. Genet.">
        <title>The genome and transcriptome of the zoonotic hookworm Ancylostoma ceylanicum identify infection-specific gene families.</title>
        <authorList>
            <person name="Schwarz E.M."/>
            <person name="Hu Y."/>
            <person name="Antoshechkin I."/>
            <person name="Miller M.M."/>
            <person name="Sternberg P.W."/>
            <person name="Aroian R.V."/>
        </authorList>
    </citation>
    <scope>NUCLEOTIDE SEQUENCE</scope>
    <source>
        <strain evidence="3">HY135</strain>
    </source>
</reference>
<dbReference type="Pfam" id="PF00188">
    <property type="entry name" value="CAP"/>
    <property type="match status" value="1"/>
</dbReference>
<sequence>MHPFWKPSSTAEGDVDCRATSSRHRVILKSGIPGNAIFSSGKNNFTASYKAILSLRYAYYNLSSKSDWYYLASDDTYVVVENMCQYLATLNPNNPYFVAVTESESSDTTATDDDDAIEYIVSRAALHRLVEEETVDCSSSSDKSFDLTRSSIAIGNKEVNGDIGIAPPAKLMYNMIYHCDAERLAELHVQNCDGKMSPSTARPGFTENIHILDGVWRTDLMGAAQNAVSTWWSELAKHGIRSDMLYTRKISRRKRKRLSSFSKMAWWNNVFIGCAIQACDDFYFTSCMYGPGGNIVDAKIYEIGAPCSGCGPTCNPEAGLCTWNKSIVD</sequence>
<evidence type="ECO:0000313" key="2">
    <source>
        <dbReference type="EMBL" id="EYB90406.1"/>
    </source>
</evidence>
<dbReference type="SUPFAM" id="SSF55797">
    <property type="entry name" value="PR-1-like"/>
    <property type="match status" value="1"/>
</dbReference>
<feature type="domain" description="SCP" evidence="1">
    <location>
        <begin position="139"/>
        <end position="297"/>
    </location>
</feature>
<dbReference type="AlphaFoldDB" id="A0A016SJA7"/>
<dbReference type="STRING" id="53326.A0A016SJA7"/>
<protein>
    <recommendedName>
        <fullName evidence="1">SCP domain-containing protein</fullName>
    </recommendedName>
</protein>
<dbReference type="Proteomes" id="UP000024635">
    <property type="component" value="Unassembled WGS sequence"/>
</dbReference>
<dbReference type="CDD" id="cd05380">
    <property type="entry name" value="CAP_euk"/>
    <property type="match status" value="1"/>
</dbReference>
<dbReference type="EMBL" id="JARK01001556">
    <property type="protein sequence ID" value="EYB90406.1"/>
    <property type="molecule type" value="Genomic_DNA"/>
</dbReference>
<dbReference type="Gene3D" id="3.90.550.50">
    <property type="match status" value="1"/>
</dbReference>
<dbReference type="Gene3D" id="3.40.33.10">
    <property type="entry name" value="CAP"/>
    <property type="match status" value="1"/>
</dbReference>
<keyword evidence="3" id="KW-1185">Reference proteome</keyword>
<organism evidence="2 3">
    <name type="scientific">Ancylostoma ceylanicum</name>
    <dbReference type="NCBI Taxonomy" id="53326"/>
    <lineage>
        <taxon>Eukaryota</taxon>
        <taxon>Metazoa</taxon>
        <taxon>Ecdysozoa</taxon>
        <taxon>Nematoda</taxon>
        <taxon>Chromadorea</taxon>
        <taxon>Rhabditida</taxon>
        <taxon>Rhabditina</taxon>
        <taxon>Rhabditomorpha</taxon>
        <taxon>Strongyloidea</taxon>
        <taxon>Ancylostomatidae</taxon>
        <taxon>Ancylostomatinae</taxon>
        <taxon>Ancylostoma</taxon>
    </lineage>
</organism>
<accession>A0A016SJA7</accession>
<dbReference type="InterPro" id="IPR014044">
    <property type="entry name" value="CAP_dom"/>
</dbReference>
<name>A0A016SJA7_9BILA</name>
<dbReference type="InterPro" id="IPR035940">
    <property type="entry name" value="CAP_sf"/>
</dbReference>
<dbReference type="SMART" id="SM00198">
    <property type="entry name" value="SCP"/>
    <property type="match status" value="1"/>
</dbReference>
<proteinExistence type="predicted"/>
<gene>
    <name evidence="2" type="primary">Acey_s0220.g2499</name>
    <name evidence="2" type="ORF">Y032_0220g2499</name>
</gene>
<evidence type="ECO:0000313" key="3">
    <source>
        <dbReference type="Proteomes" id="UP000024635"/>
    </source>
</evidence>